<sequence>MTFLHFFRAAGSAVLLVAAFNAHADSFASSVASSAGSASSGSVSDSLRGSSRSSFDGDKVAEGDYRITEIAQAGDREGFTRVAMQSDSDPQRRIVLELPQATFAKERLGLGDLVRARQRAYGTAFGRGDTHEAFYLVLADDWYRGLAARPVSL</sequence>
<feature type="region of interest" description="Disordered" evidence="1">
    <location>
        <begin position="33"/>
        <end position="58"/>
    </location>
</feature>
<evidence type="ECO:0000313" key="4">
    <source>
        <dbReference type="Proteomes" id="UP000267418"/>
    </source>
</evidence>
<reference evidence="3 4" key="1">
    <citation type="submission" date="2018-12" db="EMBL/GenBank/DDBJ databases">
        <title>The genome of Variovorax gossypii DSM 100435.</title>
        <authorList>
            <person name="Gao J."/>
            <person name="Sun J."/>
        </authorList>
    </citation>
    <scope>NUCLEOTIDE SEQUENCE [LARGE SCALE GENOMIC DNA]</scope>
    <source>
        <strain evidence="3 4">DSM 100435</strain>
    </source>
</reference>
<feature type="chain" id="PRO_5019223787" evidence="2">
    <location>
        <begin position="25"/>
        <end position="153"/>
    </location>
</feature>
<organism evidence="3 4">
    <name type="scientific">Variovorax gossypii</name>
    <dbReference type="NCBI Taxonomy" id="1679495"/>
    <lineage>
        <taxon>Bacteria</taxon>
        <taxon>Pseudomonadati</taxon>
        <taxon>Pseudomonadota</taxon>
        <taxon>Betaproteobacteria</taxon>
        <taxon>Burkholderiales</taxon>
        <taxon>Comamonadaceae</taxon>
        <taxon>Variovorax</taxon>
    </lineage>
</organism>
<proteinExistence type="predicted"/>
<protein>
    <submittedName>
        <fullName evidence="3">Uncharacterized protein</fullName>
    </submittedName>
</protein>
<dbReference type="AlphaFoldDB" id="A0A431TSK6"/>
<dbReference type="RefSeq" id="WP_093201723.1">
    <property type="nucleotide sequence ID" value="NZ_RXOE01000001.1"/>
</dbReference>
<dbReference type="Proteomes" id="UP000267418">
    <property type="component" value="Unassembled WGS sequence"/>
</dbReference>
<dbReference type="OrthoDB" id="8592283at2"/>
<feature type="compositionally biased region" description="Low complexity" evidence="1">
    <location>
        <begin position="33"/>
        <end position="54"/>
    </location>
</feature>
<evidence type="ECO:0000313" key="3">
    <source>
        <dbReference type="EMBL" id="RTQ37219.1"/>
    </source>
</evidence>
<gene>
    <name evidence="3" type="ORF">EJP69_05685</name>
</gene>
<feature type="signal peptide" evidence="2">
    <location>
        <begin position="1"/>
        <end position="24"/>
    </location>
</feature>
<keyword evidence="2" id="KW-0732">Signal</keyword>
<evidence type="ECO:0000256" key="1">
    <source>
        <dbReference type="SAM" id="MobiDB-lite"/>
    </source>
</evidence>
<keyword evidence="4" id="KW-1185">Reference proteome</keyword>
<comment type="caution">
    <text evidence="3">The sequence shown here is derived from an EMBL/GenBank/DDBJ whole genome shotgun (WGS) entry which is preliminary data.</text>
</comment>
<accession>A0A431TSK6</accession>
<dbReference type="EMBL" id="RXOE01000001">
    <property type="protein sequence ID" value="RTQ37219.1"/>
    <property type="molecule type" value="Genomic_DNA"/>
</dbReference>
<evidence type="ECO:0000256" key="2">
    <source>
        <dbReference type="SAM" id="SignalP"/>
    </source>
</evidence>
<name>A0A431TSK6_9BURK</name>